<keyword evidence="5 12" id="KW-0819">tRNA processing</keyword>
<accession>A0A0D3IJK8</accession>
<evidence type="ECO:0000256" key="5">
    <source>
        <dbReference type="ARBA" id="ARBA00022694"/>
    </source>
</evidence>
<keyword evidence="3 12" id="KW-0808">Transferase</keyword>
<dbReference type="PaxDb" id="2903-EOD11443"/>
<feature type="domain" description="CHHC U11-48K-type" evidence="13">
    <location>
        <begin position="48"/>
        <end position="75"/>
    </location>
</feature>
<comment type="catalytic activity">
    <reaction evidence="10 12">
        <text>cytidine(4) in tRNA(Gly)(GCC) + S-adenosyl-L-methionine = 2'-O-methylcytidine(4) in tRNA(Gly)(GCC) + S-adenosyl-L-homocysteine + H(+)</text>
        <dbReference type="Rhea" id="RHEA:43192"/>
        <dbReference type="Rhea" id="RHEA-COMP:10399"/>
        <dbReference type="Rhea" id="RHEA-COMP:10400"/>
        <dbReference type="ChEBI" id="CHEBI:15378"/>
        <dbReference type="ChEBI" id="CHEBI:57856"/>
        <dbReference type="ChEBI" id="CHEBI:59789"/>
        <dbReference type="ChEBI" id="CHEBI:74495"/>
        <dbReference type="ChEBI" id="CHEBI:82748"/>
        <dbReference type="EC" id="2.1.1.225"/>
    </reaction>
</comment>
<comment type="function">
    <text evidence="12">tRNA methylase which 2'-O-methylates cytidine(4) in tRNA(Pro) and tRNA(Gly)(GCC), and adenosine(4) in tRNA(His).</text>
</comment>
<comment type="similarity">
    <text evidence="1 12">Belongs to the methyltransferase TRM13 family.</text>
</comment>
<keyword evidence="4 12" id="KW-0949">S-adenosyl-L-methionine</keyword>
<keyword evidence="7 12" id="KW-0863">Zinc-finger</keyword>
<comment type="catalytic activity">
    <reaction evidence="11 12">
        <text>adenosine(4) in tRNA(His) + S-adenosyl-L-methionine = 2'-O-methyladenosine(4) in tRNA(His) + S-adenosyl-L-homocysteine + H(+)</text>
        <dbReference type="Rhea" id="RHEA:43196"/>
        <dbReference type="Rhea" id="RHEA-COMP:10401"/>
        <dbReference type="Rhea" id="RHEA-COMP:10402"/>
        <dbReference type="ChEBI" id="CHEBI:15378"/>
        <dbReference type="ChEBI" id="CHEBI:57856"/>
        <dbReference type="ChEBI" id="CHEBI:59789"/>
        <dbReference type="ChEBI" id="CHEBI:74411"/>
        <dbReference type="ChEBI" id="CHEBI:74477"/>
        <dbReference type="EC" id="2.1.1.225"/>
    </reaction>
</comment>
<protein>
    <recommendedName>
        <fullName evidence="12">tRNA:m(4)X modification enzyme TRM13</fullName>
        <ecNumber evidence="12">2.1.1.225</ecNumber>
    </recommendedName>
</protein>
<evidence type="ECO:0000313" key="14">
    <source>
        <dbReference type="EnsemblProtists" id="EOD11443"/>
    </source>
</evidence>
<dbReference type="Proteomes" id="UP000013827">
    <property type="component" value="Unassembled WGS sequence"/>
</dbReference>
<evidence type="ECO:0000256" key="10">
    <source>
        <dbReference type="ARBA" id="ARBA00048635"/>
    </source>
</evidence>
<dbReference type="eggNOG" id="KOG2811">
    <property type="taxonomic scope" value="Eukaryota"/>
</dbReference>
<evidence type="ECO:0000256" key="2">
    <source>
        <dbReference type="ARBA" id="ARBA00022603"/>
    </source>
</evidence>
<proteinExistence type="inferred from homology"/>
<dbReference type="InterPro" id="IPR022776">
    <property type="entry name" value="TRM13/UPF0224_CHHC_Znf_dom"/>
</dbReference>
<dbReference type="Pfam" id="PF11722">
    <property type="entry name" value="zf-TRM13_CCCH"/>
    <property type="match status" value="1"/>
</dbReference>
<dbReference type="KEGG" id="ehx:EMIHUDRAFT_247952"/>
<dbReference type="RefSeq" id="XP_005763872.1">
    <property type="nucleotide sequence ID" value="XM_005763815.1"/>
</dbReference>
<dbReference type="PROSITE" id="PS51800">
    <property type="entry name" value="ZF_CHHC_U11_48K"/>
    <property type="match status" value="1"/>
</dbReference>
<evidence type="ECO:0000256" key="1">
    <source>
        <dbReference type="ARBA" id="ARBA00005265"/>
    </source>
</evidence>
<dbReference type="PANTHER" id="PTHR12998:SF0">
    <property type="entry name" value="TRNA:M(4)X MODIFICATION ENZYME TRM13 HOMOLOG"/>
    <property type="match status" value="1"/>
</dbReference>
<dbReference type="Pfam" id="PF05253">
    <property type="entry name" value="zf-U11-48K"/>
    <property type="match status" value="1"/>
</dbReference>
<evidence type="ECO:0000256" key="8">
    <source>
        <dbReference type="ARBA" id="ARBA00022833"/>
    </source>
</evidence>
<organism evidence="14 15">
    <name type="scientific">Emiliania huxleyi (strain CCMP1516)</name>
    <dbReference type="NCBI Taxonomy" id="280463"/>
    <lineage>
        <taxon>Eukaryota</taxon>
        <taxon>Haptista</taxon>
        <taxon>Haptophyta</taxon>
        <taxon>Prymnesiophyceae</taxon>
        <taxon>Isochrysidales</taxon>
        <taxon>Noelaerhabdaceae</taxon>
        <taxon>Emiliania</taxon>
    </lineage>
</organism>
<keyword evidence="2 12" id="KW-0489">Methyltransferase</keyword>
<evidence type="ECO:0000256" key="11">
    <source>
        <dbReference type="ARBA" id="ARBA00049393"/>
    </source>
</evidence>
<evidence type="ECO:0000256" key="7">
    <source>
        <dbReference type="ARBA" id="ARBA00022771"/>
    </source>
</evidence>
<keyword evidence="15" id="KW-1185">Reference proteome</keyword>
<dbReference type="GO" id="GO:0008270">
    <property type="term" value="F:zinc ion binding"/>
    <property type="evidence" value="ECO:0007669"/>
    <property type="project" value="UniProtKB-KW"/>
</dbReference>
<dbReference type="EnsemblProtists" id="EOD11443">
    <property type="protein sequence ID" value="EOD11443"/>
    <property type="gene ID" value="EMIHUDRAFT_247952"/>
</dbReference>
<evidence type="ECO:0000256" key="6">
    <source>
        <dbReference type="ARBA" id="ARBA00022723"/>
    </source>
</evidence>
<dbReference type="EC" id="2.1.1.225" evidence="12"/>
<sequence>MARVCLPQPGVCELYLPNKRRYCRFSVVAGYRYCTHHLAARSDGTADRIPCPLDPAHSIFARDLRRHLKVCPKAKEAAAEASLPCFRRDVNAGEQLTAPGAPLPATAPAPTPIAGLPLHASLAVASRAEPPLGRVSAERVRALLATVRLALGEEAGGGEGGRRVRGKEKHGLQHEAMLEVETDPVVGAYVAREFLREAGVDEDSFRLLTAISSWATSTADPAVLRLGEALGEVIDGATRAEWGRRCKRLLDLGRSRYLAARGYAVRLQTYVPQTTVCVELNISLAQNMTTVIA</sequence>
<dbReference type="InterPro" id="IPR039044">
    <property type="entry name" value="Trm13"/>
</dbReference>
<dbReference type="PANTHER" id="PTHR12998">
    <property type="entry name" value="TRNA:M(4)X MODIFICATION ENZYME TRM13 HOMOLOG"/>
    <property type="match status" value="1"/>
</dbReference>
<dbReference type="InterPro" id="IPR021721">
    <property type="entry name" value="Znf_CCCH-type_TRM13"/>
</dbReference>
<dbReference type="GeneID" id="17257598"/>
<dbReference type="Pfam" id="PF05206">
    <property type="entry name" value="TRM13"/>
    <property type="match status" value="1"/>
</dbReference>
<dbReference type="InterPro" id="IPR007871">
    <property type="entry name" value="Methyltransferase_TRM13"/>
</dbReference>
<dbReference type="GO" id="GO:0106050">
    <property type="term" value="F:tRNA 2'-O-methyltransferase activity"/>
    <property type="evidence" value="ECO:0007669"/>
    <property type="project" value="UniProtKB-UniRule"/>
</dbReference>
<evidence type="ECO:0000256" key="4">
    <source>
        <dbReference type="ARBA" id="ARBA00022691"/>
    </source>
</evidence>
<keyword evidence="8 12" id="KW-0862">Zinc</keyword>
<name>A0A0D3IJK8_EMIH1</name>
<evidence type="ECO:0000256" key="12">
    <source>
        <dbReference type="RuleBase" id="RU367103"/>
    </source>
</evidence>
<keyword evidence="6 12" id="KW-0479">Metal-binding</keyword>
<evidence type="ECO:0000256" key="9">
    <source>
        <dbReference type="ARBA" id="ARBA00048165"/>
    </source>
</evidence>
<evidence type="ECO:0000259" key="13">
    <source>
        <dbReference type="PROSITE" id="PS51800"/>
    </source>
</evidence>
<reference evidence="15" key="1">
    <citation type="journal article" date="2013" name="Nature">
        <title>Pan genome of the phytoplankton Emiliania underpins its global distribution.</title>
        <authorList>
            <person name="Read B.A."/>
            <person name="Kegel J."/>
            <person name="Klute M.J."/>
            <person name="Kuo A."/>
            <person name="Lefebvre S.C."/>
            <person name="Maumus F."/>
            <person name="Mayer C."/>
            <person name="Miller J."/>
            <person name="Monier A."/>
            <person name="Salamov A."/>
            <person name="Young J."/>
            <person name="Aguilar M."/>
            <person name="Claverie J.M."/>
            <person name="Frickenhaus S."/>
            <person name="Gonzalez K."/>
            <person name="Herman E.K."/>
            <person name="Lin Y.C."/>
            <person name="Napier J."/>
            <person name="Ogata H."/>
            <person name="Sarno A.F."/>
            <person name="Shmutz J."/>
            <person name="Schroeder D."/>
            <person name="de Vargas C."/>
            <person name="Verret F."/>
            <person name="von Dassow P."/>
            <person name="Valentin K."/>
            <person name="Van de Peer Y."/>
            <person name="Wheeler G."/>
            <person name="Dacks J.B."/>
            <person name="Delwiche C.F."/>
            <person name="Dyhrman S.T."/>
            <person name="Glockner G."/>
            <person name="John U."/>
            <person name="Richards T."/>
            <person name="Worden A.Z."/>
            <person name="Zhang X."/>
            <person name="Grigoriev I.V."/>
            <person name="Allen A.E."/>
            <person name="Bidle K."/>
            <person name="Borodovsky M."/>
            <person name="Bowler C."/>
            <person name="Brownlee C."/>
            <person name="Cock J.M."/>
            <person name="Elias M."/>
            <person name="Gladyshev V.N."/>
            <person name="Groth M."/>
            <person name="Guda C."/>
            <person name="Hadaegh A."/>
            <person name="Iglesias-Rodriguez M.D."/>
            <person name="Jenkins J."/>
            <person name="Jones B.M."/>
            <person name="Lawson T."/>
            <person name="Leese F."/>
            <person name="Lindquist E."/>
            <person name="Lobanov A."/>
            <person name="Lomsadze A."/>
            <person name="Malik S.B."/>
            <person name="Marsh M.E."/>
            <person name="Mackinder L."/>
            <person name="Mock T."/>
            <person name="Mueller-Roeber B."/>
            <person name="Pagarete A."/>
            <person name="Parker M."/>
            <person name="Probert I."/>
            <person name="Quesneville H."/>
            <person name="Raines C."/>
            <person name="Rensing S.A."/>
            <person name="Riano-Pachon D.M."/>
            <person name="Richier S."/>
            <person name="Rokitta S."/>
            <person name="Shiraiwa Y."/>
            <person name="Soanes D.M."/>
            <person name="van der Giezen M."/>
            <person name="Wahlund T.M."/>
            <person name="Williams B."/>
            <person name="Wilson W."/>
            <person name="Wolfe G."/>
            <person name="Wurch L.L."/>
        </authorList>
    </citation>
    <scope>NUCLEOTIDE SEQUENCE</scope>
</reference>
<dbReference type="AlphaFoldDB" id="A0A0D3IJK8"/>
<dbReference type="HOGENOM" id="CLU_951342_0_0_1"/>
<dbReference type="GO" id="GO:0030488">
    <property type="term" value="P:tRNA methylation"/>
    <property type="evidence" value="ECO:0007669"/>
    <property type="project" value="InterPro"/>
</dbReference>
<reference evidence="14" key="2">
    <citation type="submission" date="2024-10" db="UniProtKB">
        <authorList>
            <consortium name="EnsemblProtists"/>
        </authorList>
    </citation>
    <scope>IDENTIFICATION</scope>
</reference>
<evidence type="ECO:0000313" key="15">
    <source>
        <dbReference type="Proteomes" id="UP000013827"/>
    </source>
</evidence>
<evidence type="ECO:0000256" key="3">
    <source>
        <dbReference type="ARBA" id="ARBA00022679"/>
    </source>
</evidence>
<comment type="catalytic activity">
    <reaction evidence="9 12">
        <text>cytidine(4) in tRNA(Pro) + S-adenosyl-L-methionine = 2'-O-methylcytidine(4) in tRNA(Pro) + S-adenosyl-L-homocysteine + H(+)</text>
        <dbReference type="Rhea" id="RHEA:32767"/>
        <dbReference type="Rhea" id="RHEA-COMP:10397"/>
        <dbReference type="Rhea" id="RHEA-COMP:10398"/>
        <dbReference type="ChEBI" id="CHEBI:15378"/>
        <dbReference type="ChEBI" id="CHEBI:57856"/>
        <dbReference type="ChEBI" id="CHEBI:59789"/>
        <dbReference type="ChEBI" id="CHEBI:74495"/>
        <dbReference type="ChEBI" id="CHEBI:82748"/>
        <dbReference type="EC" id="2.1.1.225"/>
    </reaction>
</comment>